<dbReference type="NCBIfam" id="NF007702">
    <property type="entry name" value="PRK10387.1"/>
    <property type="match status" value="1"/>
</dbReference>
<dbReference type="InterPro" id="IPR011901">
    <property type="entry name" value="Grx2"/>
</dbReference>
<dbReference type="Proteomes" id="UP000075411">
    <property type="component" value="Unassembled WGS sequence"/>
</dbReference>
<sequence length="214" mass="23616">MYKLFVYDHCPFCIKARMIFGLRHIPFDLIILQNNDEATPKQMIGQKMVPILEENGHFMGESMDIVAHIDAQGTPLLTGPTNPALAEWIRRSNGPLYKQFLPRAACAPFPEFSTTAGRAYFVRTKERSTGAFTDILSEGAAALEPLAALLEDLAPMVQSPEAVNGALSTDDIHLFAQLHSFSLIGGLTYPAAVETYRQTISKQCGIRLLDDFAI</sequence>
<proteinExistence type="predicted"/>
<evidence type="ECO:0000259" key="1">
    <source>
        <dbReference type="PROSITE" id="PS50404"/>
    </source>
</evidence>
<reference evidence="2 3" key="1">
    <citation type="submission" date="2015-06" db="EMBL/GenBank/DDBJ databases">
        <title>Improved classification and identification of acetic acid bacteria using matrix-assisted laser desorption/ionization time-of-flight mass spectrometry; Gluconobacter nephelii and Gluconobacter uchimurae are later heterotypic synonyms of Gluconobacter japonicus and Gluconobacter oxydans, respectively.</title>
        <authorList>
            <person name="Li L."/>
            <person name="Cleenwerck I."/>
            <person name="De Vuyst L."/>
            <person name="Vandamme P."/>
        </authorList>
    </citation>
    <scope>NUCLEOTIDE SEQUENCE [LARGE SCALE GENOMIC DNA]</scope>
    <source>
        <strain evidence="2 3">LMG 1663</strain>
    </source>
</reference>
<dbReference type="PROSITE" id="PS00195">
    <property type="entry name" value="GLUTAREDOXIN_1"/>
    <property type="match status" value="1"/>
</dbReference>
<dbReference type="InterPro" id="IPR004045">
    <property type="entry name" value="Glutathione_S-Trfase_N"/>
</dbReference>
<protein>
    <submittedName>
        <fullName evidence="2">Glutaredoxin</fullName>
    </submittedName>
</protein>
<dbReference type="EMBL" id="LHZT01000131">
    <property type="protein sequence ID" value="KXV55640.1"/>
    <property type="molecule type" value="Genomic_DNA"/>
</dbReference>
<feature type="domain" description="GST N-terminal" evidence="1">
    <location>
        <begin position="1"/>
        <end position="77"/>
    </location>
</feature>
<dbReference type="InterPro" id="IPR036249">
    <property type="entry name" value="Thioredoxin-like_sf"/>
</dbReference>
<organism evidence="2 3">
    <name type="scientific">Acetobacter tropicalis</name>
    <dbReference type="NCBI Taxonomy" id="104102"/>
    <lineage>
        <taxon>Bacteria</taxon>
        <taxon>Pseudomonadati</taxon>
        <taxon>Pseudomonadota</taxon>
        <taxon>Alphaproteobacteria</taxon>
        <taxon>Acetobacterales</taxon>
        <taxon>Acetobacteraceae</taxon>
        <taxon>Acetobacter</taxon>
    </lineage>
</organism>
<dbReference type="PATRIC" id="fig|104102.12.peg.3620"/>
<dbReference type="AlphaFoldDB" id="A0A149TRB4"/>
<comment type="caution">
    <text evidence="2">The sequence shown here is derived from an EMBL/GenBank/DDBJ whole genome shotgun (WGS) entry which is preliminary data.</text>
</comment>
<dbReference type="CDD" id="cd03037">
    <property type="entry name" value="GST_N_GRX2"/>
    <property type="match status" value="1"/>
</dbReference>
<evidence type="ECO:0000313" key="2">
    <source>
        <dbReference type="EMBL" id="KXV55640.1"/>
    </source>
</evidence>
<name>A0A149TRB4_9PROT</name>
<dbReference type="PROSITE" id="PS50404">
    <property type="entry name" value="GST_NTER"/>
    <property type="match status" value="1"/>
</dbReference>
<dbReference type="OrthoDB" id="5291571at2"/>
<dbReference type="Pfam" id="PF04399">
    <property type="entry name" value="Glutaredoxin2_C"/>
    <property type="match status" value="1"/>
</dbReference>
<dbReference type="Gene3D" id="3.40.30.10">
    <property type="entry name" value="Glutaredoxin"/>
    <property type="match status" value="1"/>
</dbReference>
<dbReference type="GO" id="GO:0005829">
    <property type="term" value="C:cytosol"/>
    <property type="evidence" value="ECO:0007669"/>
    <property type="project" value="InterPro"/>
</dbReference>
<dbReference type="Pfam" id="PF13417">
    <property type="entry name" value="GST_N_3"/>
    <property type="match status" value="1"/>
</dbReference>
<dbReference type="Gene3D" id="1.20.1050.10">
    <property type="match status" value="1"/>
</dbReference>
<evidence type="ECO:0000313" key="3">
    <source>
        <dbReference type="Proteomes" id="UP000075411"/>
    </source>
</evidence>
<dbReference type="PROSITE" id="PS51354">
    <property type="entry name" value="GLUTAREDOXIN_2"/>
    <property type="match status" value="1"/>
</dbReference>
<accession>A0A149TRB4</accession>
<dbReference type="RefSeq" id="WP_061488819.1">
    <property type="nucleotide sequence ID" value="NZ_LHZT01000131.1"/>
</dbReference>
<dbReference type="InterPro" id="IPR036282">
    <property type="entry name" value="Glutathione-S-Trfase_C_sf"/>
</dbReference>
<dbReference type="SUPFAM" id="SSF52833">
    <property type="entry name" value="Thioredoxin-like"/>
    <property type="match status" value="1"/>
</dbReference>
<dbReference type="SUPFAM" id="SSF47616">
    <property type="entry name" value="GST C-terminal domain-like"/>
    <property type="match status" value="1"/>
</dbReference>
<dbReference type="NCBIfam" id="TIGR02182">
    <property type="entry name" value="GRXB"/>
    <property type="match status" value="1"/>
</dbReference>
<dbReference type="InterPro" id="IPR007494">
    <property type="entry name" value="Glutaredoxin2_C"/>
</dbReference>
<gene>
    <name evidence="2" type="ORF">AD947_14190</name>
</gene>
<dbReference type="InterPro" id="IPR011767">
    <property type="entry name" value="GLR_AS"/>
</dbReference>